<dbReference type="Proteomes" id="UP001060085">
    <property type="component" value="Linkage Group LG04"/>
</dbReference>
<keyword evidence="2" id="KW-1185">Reference proteome</keyword>
<gene>
    <name evidence="1" type="ORF">M9H77_17579</name>
</gene>
<proteinExistence type="predicted"/>
<sequence>MSEEVQVLKFHNFTFILLNGCPVICLNQNMNAKSLRAAQEQSTKILKIKRQFPIETLASVVPKIIGNRMDKLNAGLLTMQITLAIQKFEGFLNRAKLTDSRDCKGSNIVMISAICVEFLKQYNYTYWVLGSLPFLAAPILYSKAGISEPEDGVL</sequence>
<accession>A0ACC0B4Z4</accession>
<evidence type="ECO:0000313" key="2">
    <source>
        <dbReference type="Proteomes" id="UP001060085"/>
    </source>
</evidence>
<evidence type="ECO:0000313" key="1">
    <source>
        <dbReference type="EMBL" id="KAI5667726.1"/>
    </source>
</evidence>
<reference evidence="2" key="1">
    <citation type="journal article" date="2023" name="Nat. Plants">
        <title>Single-cell RNA sequencing provides a high-resolution roadmap for understanding the multicellular compartmentation of specialized metabolism.</title>
        <authorList>
            <person name="Sun S."/>
            <person name="Shen X."/>
            <person name="Li Y."/>
            <person name="Li Y."/>
            <person name="Wang S."/>
            <person name="Li R."/>
            <person name="Zhang H."/>
            <person name="Shen G."/>
            <person name="Guo B."/>
            <person name="Wei J."/>
            <person name="Xu J."/>
            <person name="St-Pierre B."/>
            <person name="Chen S."/>
            <person name="Sun C."/>
        </authorList>
    </citation>
    <scope>NUCLEOTIDE SEQUENCE [LARGE SCALE GENOMIC DNA]</scope>
</reference>
<protein>
    <submittedName>
        <fullName evidence="1">Uncharacterized protein</fullName>
    </submittedName>
</protein>
<comment type="caution">
    <text evidence="1">The sequence shown here is derived from an EMBL/GenBank/DDBJ whole genome shotgun (WGS) entry which is preliminary data.</text>
</comment>
<dbReference type="EMBL" id="CM044704">
    <property type="protein sequence ID" value="KAI5667726.1"/>
    <property type="molecule type" value="Genomic_DNA"/>
</dbReference>
<organism evidence="1 2">
    <name type="scientific">Catharanthus roseus</name>
    <name type="common">Madagascar periwinkle</name>
    <name type="synonym">Vinca rosea</name>
    <dbReference type="NCBI Taxonomy" id="4058"/>
    <lineage>
        <taxon>Eukaryota</taxon>
        <taxon>Viridiplantae</taxon>
        <taxon>Streptophyta</taxon>
        <taxon>Embryophyta</taxon>
        <taxon>Tracheophyta</taxon>
        <taxon>Spermatophyta</taxon>
        <taxon>Magnoliopsida</taxon>
        <taxon>eudicotyledons</taxon>
        <taxon>Gunneridae</taxon>
        <taxon>Pentapetalae</taxon>
        <taxon>asterids</taxon>
        <taxon>lamiids</taxon>
        <taxon>Gentianales</taxon>
        <taxon>Apocynaceae</taxon>
        <taxon>Rauvolfioideae</taxon>
        <taxon>Vinceae</taxon>
        <taxon>Catharanthinae</taxon>
        <taxon>Catharanthus</taxon>
    </lineage>
</organism>
<name>A0ACC0B4Z4_CATRO</name>